<protein>
    <submittedName>
        <fullName evidence="1">Putative glycosyltransferase</fullName>
    </submittedName>
</protein>
<dbReference type="EMBL" id="MT144870">
    <property type="protein sequence ID" value="QJI00696.1"/>
    <property type="molecule type" value="Genomic_DNA"/>
</dbReference>
<sequence>MHFVYAYADGPGEWNTSEWRGRTPSDGINKHPKHSARLIPISDFLMYWEPAVQAIVGPADVIIAQRNLIAPSIWEACDYWRGLGKLVLADLDDDYPKLLPQNPAYRYWILDHNDMEGHLGRSPVELLTEGFRHTDGLISPNEYIVEDWQKRIPGFRGYWVPNYANWEWYKDIVQKPSPGPDEQIVIGWGGSISHFDGWWFSGLREAVPIICKKYPRVQWKICGGDGRIKELMEKLAPGRWLDQDSVPPHEWPGVVASFDIGIAPLCGPQSPAGESYDLRRSWLKAVEYILTGTPWVASQGIVYEKLDGRGGRLIPNTAEAWVEALSDILDNLEQRRAESAALMEWGRDNLTMEHVVDDYVKTFERIVTEYNAAKGARLPDVLYSKDFFRDTPEVAEVKIGLHGDDEGVLQSLQERTMQLSNDWHGGALQIGSVDLGACLQYPFLNTVNEIVYRAVIE</sequence>
<name>A0A6M3XWL5_9ZZZZ</name>
<proteinExistence type="predicted"/>
<gene>
    <name evidence="1" type="ORF">TM448B02081_0002</name>
</gene>
<organism evidence="1">
    <name type="scientific">viral metagenome</name>
    <dbReference type="NCBI Taxonomy" id="1070528"/>
    <lineage>
        <taxon>unclassified sequences</taxon>
        <taxon>metagenomes</taxon>
        <taxon>organismal metagenomes</taxon>
    </lineage>
</organism>
<dbReference type="Gene3D" id="3.40.50.2000">
    <property type="entry name" value="Glycogen Phosphorylase B"/>
    <property type="match status" value="1"/>
</dbReference>
<evidence type="ECO:0000313" key="1">
    <source>
        <dbReference type="EMBL" id="QJI00696.1"/>
    </source>
</evidence>
<reference evidence="1" key="1">
    <citation type="submission" date="2020-03" db="EMBL/GenBank/DDBJ databases">
        <title>The deep terrestrial virosphere.</title>
        <authorList>
            <person name="Holmfeldt K."/>
            <person name="Nilsson E."/>
            <person name="Simone D."/>
            <person name="Lopez-Fernandez M."/>
            <person name="Wu X."/>
            <person name="de Brujin I."/>
            <person name="Lundin D."/>
            <person name="Andersson A."/>
            <person name="Bertilsson S."/>
            <person name="Dopson M."/>
        </authorList>
    </citation>
    <scope>NUCLEOTIDE SEQUENCE</scope>
    <source>
        <strain evidence="1">TM448B02081</strain>
    </source>
</reference>
<dbReference type="AlphaFoldDB" id="A0A6M3XWL5"/>
<keyword evidence="1" id="KW-0808">Transferase</keyword>
<dbReference type="SUPFAM" id="SSF53756">
    <property type="entry name" value="UDP-Glycosyltransferase/glycogen phosphorylase"/>
    <property type="match status" value="1"/>
</dbReference>
<accession>A0A6M3XWL5</accession>
<dbReference type="GO" id="GO:0016740">
    <property type="term" value="F:transferase activity"/>
    <property type="evidence" value="ECO:0007669"/>
    <property type="project" value="UniProtKB-KW"/>
</dbReference>